<dbReference type="Pfam" id="PF14905">
    <property type="entry name" value="OMP_b-brl_3"/>
    <property type="match status" value="1"/>
</dbReference>
<dbReference type="Gene3D" id="2.60.40.1120">
    <property type="entry name" value="Carboxypeptidase-like, regulatory domain"/>
    <property type="match status" value="1"/>
</dbReference>
<dbReference type="SUPFAM" id="SSF56935">
    <property type="entry name" value="Porins"/>
    <property type="match status" value="1"/>
</dbReference>
<evidence type="ECO:0000313" key="6">
    <source>
        <dbReference type="Proteomes" id="UP000321436"/>
    </source>
</evidence>
<dbReference type="SUPFAM" id="SSF49464">
    <property type="entry name" value="Carboxypeptidase regulatory domain-like"/>
    <property type="match status" value="1"/>
</dbReference>
<comment type="caution">
    <text evidence="5">The sequence shown here is derived from an EMBL/GenBank/DDBJ whole genome shotgun (WGS) entry which is preliminary data.</text>
</comment>
<evidence type="ECO:0000259" key="4">
    <source>
        <dbReference type="Pfam" id="PF14905"/>
    </source>
</evidence>
<evidence type="ECO:0000256" key="1">
    <source>
        <dbReference type="SAM" id="MobiDB-lite"/>
    </source>
</evidence>
<dbReference type="Proteomes" id="UP000321436">
    <property type="component" value="Unassembled WGS sequence"/>
</dbReference>
<dbReference type="OrthoDB" id="603275at2"/>
<keyword evidence="5" id="KW-0176">Collagen</keyword>
<dbReference type="Pfam" id="PF07715">
    <property type="entry name" value="Plug"/>
    <property type="match status" value="1"/>
</dbReference>
<dbReference type="InterPro" id="IPR008969">
    <property type="entry name" value="CarboxyPept-like_regulatory"/>
</dbReference>
<feature type="compositionally biased region" description="Basic and acidic residues" evidence="1">
    <location>
        <begin position="883"/>
        <end position="895"/>
    </location>
</feature>
<dbReference type="Gene3D" id="2.170.130.10">
    <property type="entry name" value="TonB-dependent receptor, plug domain"/>
    <property type="match status" value="1"/>
</dbReference>
<sequence length="895" mass="102133">MRIKPVSSLLILLGCMLSLFAKAQEPPSNKDTETGTVTGKVLQASNKEPVPFATIALLNEDDSTIINGVAADEKGAFVLKPIPYGSYIIRIATMGFSPYYTKIKPSSERPLWDLGTVMMQSGARTLKEVTITGQKQMFTMNKDSIVFSPDENFLPGGTGMELLEYVPGITIDAENNVTMEGKDQVKFYVDDRPISTTGMDYNSYLQNLPSFMIERIEVLKAPPDPVEAEQALVEGRTNIRYINIVTRKIQFRGYSAAFTAGVDTRRNLRGKMRYNLNLAPFQVTYFNNGEYNSDSSYLSRTYFPQTAGADTSYLEQKNFRTNYNFNHNLNGRYELKITEKEKLRGSVTLGWTGDGSDGENNSIFSDYAQKPTRTINQENKNRRNGYRAVTDWNYMKEYDVPGKKLEAGFNFVKSNGNGYGNNDYFYLMTEDTSLQRTNRRNGNWNMRSNFQFRNVLEGSKYYNLSTSIEMNGGHNEALANRKNVNDEELLFAPRLSTNYTNFNQNYAVNASFGKRSRELGYNFTSRLGYVGAQSEEDYAGNRFNNETYEIRTSMGMNYSPLKDHMVNVRFNPGIQFFNQMAVLDSMRSRVPFKYTNFSPGINLQYDYKDQQLTFTFNRNIDRPNPDQLNPFINTADTLNIRMGNPNLRPAFTKDYRLEYLIQYKSHQLKAGLEMQDAGDIISRYTSVEQVGNTIYTTSTWVNLASRKDRNAYITLNSHLFKALQNNKGAFNANISGGLRYYNTITDGGEDGKDAVSEQFAHVEGVTSHLTVWAAYRIRVFSVSVNGRYNGPRYYAQGRREGRFHSGLKGQVNLFQRKMNIAFSVENLFGSSVRNSYELTNAYEQYSNARRNVRYLSLNITYNIRKFTKLGQKGPKEFDEEGREDFGDERGGRGRR</sequence>
<gene>
    <name evidence="5" type="ORF">CCY01nite_12070</name>
</gene>
<accession>A0A512RGW9</accession>
<dbReference type="EMBL" id="BKAU01000001">
    <property type="protein sequence ID" value="GEP94947.1"/>
    <property type="molecule type" value="Genomic_DNA"/>
</dbReference>
<dbReference type="PROSITE" id="PS51257">
    <property type="entry name" value="PROKAR_LIPOPROTEIN"/>
    <property type="match status" value="1"/>
</dbReference>
<feature type="region of interest" description="Disordered" evidence="1">
    <location>
        <begin position="872"/>
        <end position="895"/>
    </location>
</feature>
<organism evidence="5 6">
    <name type="scientific">Chitinophaga cymbidii</name>
    <dbReference type="NCBI Taxonomy" id="1096750"/>
    <lineage>
        <taxon>Bacteria</taxon>
        <taxon>Pseudomonadati</taxon>
        <taxon>Bacteroidota</taxon>
        <taxon>Chitinophagia</taxon>
        <taxon>Chitinophagales</taxon>
        <taxon>Chitinophagaceae</taxon>
        <taxon>Chitinophaga</taxon>
    </lineage>
</organism>
<proteinExistence type="predicted"/>
<protein>
    <submittedName>
        <fullName evidence="5">Collagen-binding protein</fullName>
    </submittedName>
</protein>
<evidence type="ECO:0000313" key="5">
    <source>
        <dbReference type="EMBL" id="GEP94947.1"/>
    </source>
</evidence>
<keyword evidence="6" id="KW-1185">Reference proteome</keyword>
<feature type="domain" description="TonB-dependent receptor plug" evidence="3">
    <location>
        <begin position="158"/>
        <end position="224"/>
    </location>
</feature>
<evidence type="ECO:0000259" key="3">
    <source>
        <dbReference type="Pfam" id="PF07715"/>
    </source>
</evidence>
<evidence type="ECO:0000256" key="2">
    <source>
        <dbReference type="SAM" id="SignalP"/>
    </source>
</evidence>
<dbReference type="AlphaFoldDB" id="A0A512RGW9"/>
<name>A0A512RGW9_9BACT</name>
<feature type="signal peptide" evidence="2">
    <location>
        <begin position="1"/>
        <end position="23"/>
    </location>
</feature>
<keyword evidence="2" id="KW-0732">Signal</keyword>
<reference evidence="5 6" key="1">
    <citation type="submission" date="2019-07" db="EMBL/GenBank/DDBJ databases">
        <title>Whole genome shotgun sequence of Chitinophaga cymbidii NBRC 109752.</title>
        <authorList>
            <person name="Hosoyama A."/>
            <person name="Uohara A."/>
            <person name="Ohji S."/>
            <person name="Ichikawa N."/>
        </authorList>
    </citation>
    <scope>NUCLEOTIDE SEQUENCE [LARGE SCALE GENOMIC DNA]</scope>
    <source>
        <strain evidence="5 6">NBRC 109752</strain>
    </source>
</reference>
<dbReference type="InterPro" id="IPR037066">
    <property type="entry name" value="Plug_dom_sf"/>
</dbReference>
<dbReference type="InterPro" id="IPR041700">
    <property type="entry name" value="OMP_b-brl_3"/>
</dbReference>
<feature type="chain" id="PRO_5022196394" evidence="2">
    <location>
        <begin position="24"/>
        <end position="895"/>
    </location>
</feature>
<feature type="region of interest" description="Disordered" evidence="1">
    <location>
        <begin position="362"/>
        <end position="382"/>
    </location>
</feature>
<dbReference type="InterPro" id="IPR012910">
    <property type="entry name" value="Plug_dom"/>
</dbReference>
<feature type="domain" description="Outer membrane protein beta-barrel" evidence="4">
    <location>
        <begin position="398"/>
        <end position="861"/>
    </location>
</feature>
<dbReference type="Pfam" id="PF13715">
    <property type="entry name" value="CarbopepD_reg_2"/>
    <property type="match status" value="1"/>
</dbReference>